<name>A0A5R8Y2H4_9BACT</name>
<dbReference type="AlphaFoldDB" id="A0A5R8Y2H4"/>
<dbReference type="EMBL" id="VANU01000002">
    <property type="protein sequence ID" value="TLP39151.1"/>
    <property type="molecule type" value="Genomic_DNA"/>
</dbReference>
<protein>
    <submittedName>
        <fullName evidence="1">Uncharacterized protein</fullName>
    </submittedName>
</protein>
<sequence>MERTYLNNKMNTFRTKYIFPIYNILRMKEFHYENEFSNIKFKINLQTYEEGKNHYDEWLKVFDTEDKKLVYELFDLVKKQETIYRYSESKTLLVIDFETQYFSNEVDDIKSFEENEKKFNYSVILRSILETLNLILPYGLGYYKYISKENNLYLSLPFHEGNTNFFNGFQVHTPHEKPYSFSPLVDFRLMRLKKEDFNQFESVLLRVYGLNTEKLNQYSRIIKQSIDYLQLAKTFLNSEQVFVTLMIAIEAMFKKEQDKKLATYIKWIGKLLQKENNRGKIHKAVDDFIPLRNNIVHGDEFLDKNEMDKKVLELYEYVRQCILAIMEINSKKELVNYYDDLFKEVEKEYLEKISKISPSKQ</sequence>
<accession>A0A5R8Y2H4</accession>
<evidence type="ECO:0000313" key="1">
    <source>
        <dbReference type="EMBL" id="TLP39151.1"/>
    </source>
</evidence>
<dbReference type="Proteomes" id="UP000308901">
    <property type="component" value="Unassembled WGS sequence"/>
</dbReference>
<organism evidence="1 2">
    <name type="scientific">Arcobacter arenosus</name>
    <dbReference type="NCBI Taxonomy" id="2576037"/>
    <lineage>
        <taxon>Bacteria</taxon>
        <taxon>Pseudomonadati</taxon>
        <taxon>Campylobacterota</taxon>
        <taxon>Epsilonproteobacteria</taxon>
        <taxon>Campylobacterales</taxon>
        <taxon>Arcobacteraceae</taxon>
        <taxon>Arcobacter</taxon>
    </lineage>
</organism>
<evidence type="ECO:0000313" key="2">
    <source>
        <dbReference type="Proteomes" id="UP000308901"/>
    </source>
</evidence>
<dbReference type="RefSeq" id="WP_138151735.1">
    <property type="nucleotide sequence ID" value="NZ_VANU01000002.1"/>
</dbReference>
<keyword evidence="2" id="KW-1185">Reference proteome</keyword>
<proteinExistence type="predicted"/>
<comment type="caution">
    <text evidence="1">The sequence shown here is derived from an EMBL/GenBank/DDBJ whole genome shotgun (WGS) entry which is preliminary data.</text>
</comment>
<gene>
    <name evidence="1" type="ORF">FDK22_04575</name>
</gene>
<reference evidence="1 2" key="1">
    <citation type="submission" date="2019-05" db="EMBL/GenBank/DDBJ databases">
        <title>Arcobacter sp. nov., isolated from sea sediment.</title>
        <authorList>
            <person name="Kim W."/>
        </authorList>
    </citation>
    <scope>NUCLEOTIDE SEQUENCE [LARGE SCALE GENOMIC DNA]</scope>
    <source>
        <strain evidence="1 2">CAU 1517</strain>
    </source>
</reference>